<feature type="transmembrane region" description="Helical" evidence="7">
    <location>
        <begin position="229"/>
        <end position="250"/>
    </location>
</feature>
<dbReference type="Proteomes" id="UP001341259">
    <property type="component" value="Chromosome"/>
</dbReference>
<keyword evidence="3 7" id="KW-0812">Transmembrane</keyword>
<proteinExistence type="predicted"/>
<organism evidence="9 10">
    <name type="scientific">Streptomyces violaceus</name>
    <name type="common">Streptomyces venezuelae</name>
    <dbReference type="NCBI Taxonomy" id="1936"/>
    <lineage>
        <taxon>Bacteria</taxon>
        <taxon>Bacillati</taxon>
        <taxon>Actinomycetota</taxon>
        <taxon>Actinomycetes</taxon>
        <taxon>Kitasatosporales</taxon>
        <taxon>Streptomycetaceae</taxon>
        <taxon>Streptomyces</taxon>
    </lineage>
</organism>
<feature type="compositionally biased region" description="Basic and acidic residues" evidence="6">
    <location>
        <begin position="189"/>
        <end position="205"/>
    </location>
</feature>
<dbReference type="InterPro" id="IPR020846">
    <property type="entry name" value="MFS_dom"/>
</dbReference>
<feature type="transmembrane region" description="Helical" evidence="7">
    <location>
        <begin position="12"/>
        <end position="34"/>
    </location>
</feature>
<evidence type="ECO:0000256" key="3">
    <source>
        <dbReference type="ARBA" id="ARBA00022692"/>
    </source>
</evidence>
<evidence type="ECO:0000313" key="10">
    <source>
        <dbReference type="Proteomes" id="UP001341259"/>
    </source>
</evidence>
<dbReference type="EMBL" id="CP107906">
    <property type="protein sequence ID" value="WUG93883.1"/>
    <property type="molecule type" value="Genomic_DNA"/>
</dbReference>
<feature type="compositionally biased region" description="Basic and acidic residues" evidence="6">
    <location>
        <begin position="417"/>
        <end position="502"/>
    </location>
</feature>
<evidence type="ECO:0000256" key="1">
    <source>
        <dbReference type="ARBA" id="ARBA00004651"/>
    </source>
</evidence>
<keyword evidence="5 7" id="KW-0472">Membrane</keyword>
<feature type="transmembrane region" description="Helical" evidence="7">
    <location>
        <begin position="163"/>
        <end position="183"/>
    </location>
</feature>
<sequence>MTGVDRRFRSLVVAHAVSAYGTYLNLIALSLFSYEVTGSALGVGAVMAVRLLSGVTAGLTAGAVTARLTRRTLMVATDLAQTLAMVVLALWASRTPLWVLLGAVVVLGAGNTFFNVALRSAVPVMVGQDDRARANGVLVTARSVATVLGFASAAPVISLGGFGVAFGVNAASFAVSAAAVLVLRPRTDAGGDTDRDGDTGGDKVSDPGAAEGGGDGASPGRGGRLRRRVAGLAGPLLGLIALRGLDALASASHNVALPLAAHAAEPSDPAVFMARFWAAWAVGTLLAHQVLKRRSHGTSWGERAFAVGTCAMSLCFVAAFTGPPASALIAAAVAAGFADGWTEIVYTSRLQAAPDRQRGRLFGLSATAEQSGFALGTIAAAAALEALPALAVVGVFHGAAACGALVLLLLTVRRRDARSAEDRSDRSSTGGEDHSSTRGEDRSSTRGEDHSSTRGEDHSSTRGEDHSSTRGEDHSSTRGEDHSSTRGEDRSSTGGDKGEDTHGTSTGASRLPGP</sequence>
<dbReference type="CDD" id="cd06173">
    <property type="entry name" value="MFS_MefA_like"/>
    <property type="match status" value="1"/>
</dbReference>
<feature type="domain" description="Major facilitator superfamily (MFS) profile" evidence="8">
    <location>
        <begin position="1"/>
        <end position="188"/>
    </location>
</feature>
<feature type="transmembrane region" description="Helical" evidence="7">
    <location>
        <begin position="139"/>
        <end position="157"/>
    </location>
</feature>
<dbReference type="Pfam" id="PF07690">
    <property type="entry name" value="MFS_1"/>
    <property type="match status" value="1"/>
</dbReference>
<evidence type="ECO:0000256" key="6">
    <source>
        <dbReference type="SAM" id="MobiDB-lite"/>
    </source>
</evidence>
<evidence type="ECO:0000313" key="9">
    <source>
        <dbReference type="EMBL" id="WUG93883.1"/>
    </source>
</evidence>
<accession>A0ABZ1NRN8</accession>
<dbReference type="PANTHER" id="PTHR23513">
    <property type="entry name" value="INTEGRAL MEMBRANE EFFLUX PROTEIN-RELATED"/>
    <property type="match status" value="1"/>
</dbReference>
<feature type="region of interest" description="Disordered" evidence="6">
    <location>
        <begin position="189"/>
        <end position="223"/>
    </location>
</feature>
<evidence type="ECO:0000256" key="5">
    <source>
        <dbReference type="ARBA" id="ARBA00023136"/>
    </source>
</evidence>
<dbReference type="PROSITE" id="PS50850">
    <property type="entry name" value="MFS"/>
    <property type="match status" value="1"/>
</dbReference>
<evidence type="ECO:0000259" key="8">
    <source>
        <dbReference type="PROSITE" id="PS50850"/>
    </source>
</evidence>
<feature type="compositionally biased region" description="Gly residues" evidence="6">
    <location>
        <begin position="210"/>
        <end position="222"/>
    </location>
</feature>
<protein>
    <submittedName>
        <fullName evidence="9">MFS transporter</fullName>
    </submittedName>
</protein>
<name>A0ABZ1NRN8_STRVL</name>
<feature type="region of interest" description="Disordered" evidence="6">
    <location>
        <begin position="417"/>
        <end position="514"/>
    </location>
</feature>
<comment type="subcellular location">
    <subcellularLocation>
        <location evidence="1">Cell membrane</location>
        <topology evidence="1">Multi-pass membrane protein</topology>
    </subcellularLocation>
</comment>
<feature type="transmembrane region" description="Helical" evidence="7">
    <location>
        <begin position="270"/>
        <end position="291"/>
    </location>
</feature>
<feature type="transmembrane region" description="Helical" evidence="7">
    <location>
        <begin position="303"/>
        <end position="321"/>
    </location>
</feature>
<dbReference type="InterPro" id="IPR036259">
    <property type="entry name" value="MFS_trans_sf"/>
</dbReference>
<keyword evidence="2" id="KW-1003">Cell membrane</keyword>
<feature type="transmembrane region" description="Helical" evidence="7">
    <location>
        <begin position="389"/>
        <end position="410"/>
    </location>
</feature>
<dbReference type="Gene3D" id="1.20.1250.20">
    <property type="entry name" value="MFS general substrate transporter like domains"/>
    <property type="match status" value="1"/>
</dbReference>
<evidence type="ECO:0000256" key="4">
    <source>
        <dbReference type="ARBA" id="ARBA00022989"/>
    </source>
</evidence>
<feature type="transmembrane region" description="Helical" evidence="7">
    <location>
        <begin position="40"/>
        <end position="61"/>
    </location>
</feature>
<evidence type="ECO:0000256" key="7">
    <source>
        <dbReference type="SAM" id="Phobius"/>
    </source>
</evidence>
<keyword evidence="10" id="KW-1185">Reference proteome</keyword>
<feature type="transmembrane region" description="Helical" evidence="7">
    <location>
        <begin position="98"/>
        <end position="118"/>
    </location>
</feature>
<dbReference type="PANTHER" id="PTHR23513:SF11">
    <property type="entry name" value="STAPHYLOFERRIN A TRANSPORTER"/>
    <property type="match status" value="1"/>
</dbReference>
<keyword evidence="4 7" id="KW-1133">Transmembrane helix</keyword>
<feature type="transmembrane region" description="Helical" evidence="7">
    <location>
        <begin position="73"/>
        <end position="92"/>
    </location>
</feature>
<gene>
    <name evidence="9" type="ORF">OHB29_12955</name>
</gene>
<dbReference type="InterPro" id="IPR011701">
    <property type="entry name" value="MFS"/>
</dbReference>
<reference evidence="9 10" key="1">
    <citation type="submission" date="2022-10" db="EMBL/GenBank/DDBJ databases">
        <title>The complete genomes of actinobacterial strains from the NBC collection.</title>
        <authorList>
            <person name="Joergensen T.S."/>
            <person name="Alvarez Arevalo M."/>
            <person name="Sterndorff E.B."/>
            <person name="Faurdal D."/>
            <person name="Vuksanovic O."/>
            <person name="Mourched A.-S."/>
            <person name="Charusanti P."/>
            <person name="Shaw S."/>
            <person name="Blin K."/>
            <person name="Weber T."/>
        </authorList>
    </citation>
    <scope>NUCLEOTIDE SEQUENCE [LARGE SCALE GENOMIC DNA]</scope>
    <source>
        <strain evidence="9 10">NBC_00456</strain>
    </source>
</reference>
<evidence type="ECO:0000256" key="2">
    <source>
        <dbReference type="ARBA" id="ARBA00022475"/>
    </source>
</evidence>
<feature type="transmembrane region" description="Helical" evidence="7">
    <location>
        <begin position="361"/>
        <end position="383"/>
    </location>
</feature>
<dbReference type="SUPFAM" id="SSF103473">
    <property type="entry name" value="MFS general substrate transporter"/>
    <property type="match status" value="1"/>
</dbReference>
<dbReference type="RefSeq" id="WP_328338136.1">
    <property type="nucleotide sequence ID" value="NZ_CP107906.1"/>
</dbReference>
<feature type="transmembrane region" description="Helical" evidence="7">
    <location>
        <begin position="327"/>
        <end position="349"/>
    </location>
</feature>